<comment type="caution">
    <text evidence="1">The sequence shown here is derived from an EMBL/GenBank/DDBJ whole genome shotgun (WGS) entry which is preliminary data.</text>
</comment>
<proteinExistence type="predicted"/>
<accession>A0A4C1TY17</accession>
<dbReference type="Proteomes" id="UP000299102">
    <property type="component" value="Unassembled WGS sequence"/>
</dbReference>
<sequence>MLCCTKGYPLAWREYEFVTGYWRGKFHGNAIVFSHRSVPSGRRHCPTEGKGRRTHQEDNFERWPLSLFYSDASADGVEERSLVPLSRSHARLRRNATMSHTFRGAGQGILEGAAVHPPTQFIRRGFRAVYCSRHIFRNMQTVTSTRVSRVLKLLTDVLPATFSDARHAMSDDTSKMREALSTSIHR</sequence>
<protein>
    <submittedName>
        <fullName evidence="1">Uncharacterized protein</fullName>
    </submittedName>
</protein>
<reference evidence="1 2" key="1">
    <citation type="journal article" date="2019" name="Commun. Biol.">
        <title>The bagworm genome reveals a unique fibroin gene that provides high tensile strength.</title>
        <authorList>
            <person name="Kono N."/>
            <person name="Nakamura H."/>
            <person name="Ohtoshi R."/>
            <person name="Tomita M."/>
            <person name="Numata K."/>
            <person name="Arakawa K."/>
        </authorList>
    </citation>
    <scope>NUCLEOTIDE SEQUENCE [LARGE SCALE GENOMIC DNA]</scope>
</reference>
<dbReference type="AlphaFoldDB" id="A0A4C1TY17"/>
<evidence type="ECO:0000313" key="1">
    <source>
        <dbReference type="EMBL" id="GBP18951.1"/>
    </source>
</evidence>
<dbReference type="OrthoDB" id="2020852at2759"/>
<keyword evidence="2" id="KW-1185">Reference proteome</keyword>
<gene>
    <name evidence="1" type="ORF">EVAR_78419_1</name>
</gene>
<dbReference type="EMBL" id="BGZK01000103">
    <property type="protein sequence ID" value="GBP18951.1"/>
    <property type="molecule type" value="Genomic_DNA"/>
</dbReference>
<name>A0A4C1TY17_EUMVA</name>
<evidence type="ECO:0000313" key="2">
    <source>
        <dbReference type="Proteomes" id="UP000299102"/>
    </source>
</evidence>
<organism evidence="1 2">
    <name type="scientific">Eumeta variegata</name>
    <name type="common">Bagworm moth</name>
    <name type="synonym">Eumeta japonica</name>
    <dbReference type="NCBI Taxonomy" id="151549"/>
    <lineage>
        <taxon>Eukaryota</taxon>
        <taxon>Metazoa</taxon>
        <taxon>Ecdysozoa</taxon>
        <taxon>Arthropoda</taxon>
        <taxon>Hexapoda</taxon>
        <taxon>Insecta</taxon>
        <taxon>Pterygota</taxon>
        <taxon>Neoptera</taxon>
        <taxon>Endopterygota</taxon>
        <taxon>Lepidoptera</taxon>
        <taxon>Glossata</taxon>
        <taxon>Ditrysia</taxon>
        <taxon>Tineoidea</taxon>
        <taxon>Psychidae</taxon>
        <taxon>Oiketicinae</taxon>
        <taxon>Eumeta</taxon>
    </lineage>
</organism>